<organism evidence="2">
    <name type="scientific">uncultured Quadrisphaera sp</name>
    <dbReference type="NCBI Taxonomy" id="904978"/>
    <lineage>
        <taxon>Bacteria</taxon>
        <taxon>Bacillati</taxon>
        <taxon>Actinomycetota</taxon>
        <taxon>Actinomycetes</taxon>
        <taxon>Kineosporiales</taxon>
        <taxon>Kineosporiaceae</taxon>
        <taxon>Quadrisphaera</taxon>
        <taxon>environmental samples</taxon>
    </lineage>
</organism>
<protein>
    <submittedName>
        <fullName evidence="2">Uncharacterized protein</fullName>
    </submittedName>
</protein>
<feature type="non-terminal residue" evidence="2">
    <location>
        <position position="1"/>
    </location>
</feature>
<proteinExistence type="predicted"/>
<reference evidence="2" key="1">
    <citation type="submission" date="2020-02" db="EMBL/GenBank/DDBJ databases">
        <authorList>
            <person name="Meier V. D."/>
        </authorList>
    </citation>
    <scope>NUCLEOTIDE SEQUENCE</scope>
    <source>
        <strain evidence="2">AVDCRST_MAG35</strain>
    </source>
</reference>
<feature type="region of interest" description="Disordered" evidence="1">
    <location>
        <begin position="1"/>
        <end position="142"/>
    </location>
</feature>
<gene>
    <name evidence="2" type="ORF">AVDCRST_MAG35-1652</name>
</gene>
<feature type="compositionally biased region" description="Low complexity" evidence="1">
    <location>
        <begin position="129"/>
        <end position="142"/>
    </location>
</feature>
<sequence>ARRTGAPGAHRDAALHRAGVLGAGEPLRPRPRGAVASGPDVRLQPAPPVPHPPPDEDRPGLVGPPRRSRRAQRHLGVDLAARPRLRDGARGGVGGLHRLLAHRARPATTTRHGRGRREPAATVRERRATPTATVPRRPSAVL</sequence>
<feature type="compositionally biased region" description="Basic residues" evidence="1">
    <location>
        <begin position="99"/>
        <end position="115"/>
    </location>
</feature>
<evidence type="ECO:0000313" key="2">
    <source>
        <dbReference type="EMBL" id="CAA9414906.1"/>
    </source>
</evidence>
<evidence type="ECO:0000256" key="1">
    <source>
        <dbReference type="SAM" id="MobiDB-lite"/>
    </source>
</evidence>
<feature type="compositionally biased region" description="Basic and acidic residues" evidence="1">
    <location>
        <begin position="116"/>
        <end position="128"/>
    </location>
</feature>
<dbReference type="AlphaFoldDB" id="A0A6J4PJX1"/>
<accession>A0A6J4PJX1</accession>
<feature type="non-terminal residue" evidence="2">
    <location>
        <position position="142"/>
    </location>
</feature>
<name>A0A6J4PJX1_9ACTN</name>
<dbReference type="EMBL" id="CADCUY010000340">
    <property type="protein sequence ID" value="CAA9414906.1"/>
    <property type="molecule type" value="Genomic_DNA"/>
</dbReference>